<comment type="pathway">
    <text evidence="2">Isoprenoid biosynthesis; geranyl diphosphate biosynthesis; geranyl diphosphate from dimethylallyl diphosphate and isopentenyl diphosphate: step 1/1.</text>
</comment>
<dbReference type="GeneID" id="37029871"/>
<dbReference type="PANTHER" id="PTHR11525:SF0">
    <property type="entry name" value="FARNESYL PYROPHOSPHATE SYNTHASE"/>
    <property type="match status" value="1"/>
</dbReference>
<dbReference type="GO" id="GO:0004161">
    <property type="term" value="F:dimethylallyltranstransferase activity"/>
    <property type="evidence" value="ECO:0007669"/>
    <property type="project" value="UniProtKB-EC"/>
</dbReference>
<comment type="cofactor">
    <cofactor evidence="1">
        <name>Mg(2+)</name>
        <dbReference type="ChEBI" id="CHEBI:18420"/>
    </cofactor>
</comment>
<dbReference type="FunFam" id="1.10.600.10:FF:000006">
    <property type="entry name" value="Farnesyl pyrophosphate synthase"/>
    <property type="match status" value="1"/>
</dbReference>
<keyword evidence="8 16" id="KW-0808">Transferase</keyword>
<keyword evidence="11" id="KW-0443">Lipid metabolism</keyword>
<evidence type="ECO:0000256" key="8">
    <source>
        <dbReference type="ARBA" id="ARBA00022679"/>
    </source>
</evidence>
<dbReference type="GO" id="GO:0045337">
    <property type="term" value="P:farnesyl diphosphate biosynthetic process"/>
    <property type="evidence" value="ECO:0007669"/>
    <property type="project" value="TreeGrafter"/>
</dbReference>
<dbReference type="InterPro" id="IPR039702">
    <property type="entry name" value="FPS1-like"/>
</dbReference>
<dbReference type="AlphaFoldDB" id="A0A316UYD8"/>
<dbReference type="InterPro" id="IPR033749">
    <property type="entry name" value="Polyprenyl_synt_CS"/>
</dbReference>
<dbReference type="PANTHER" id="PTHR11525">
    <property type="entry name" value="FARNESYL-PYROPHOSPHATE SYNTHETASE"/>
    <property type="match status" value="1"/>
</dbReference>
<organism evidence="17 18">
    <name type="scientific">Jaminaea rosea</name>
    <dbReference type="NCBI Taxonomy" id="1569628"/>
    <lineage>
        <taxon>Eukaryota</taxon>
        <taxon>Fungi</taxon>
        <taxon>Dikarya</taxon>
        <taxon>Basidiomycota</taxon>
        <taxon>Ustilaginomycotina</taxon>
        <taxon>Exobasidiomycetes</taxon>
        <taxon>Microstromatales</taxon>
        <taxon>Microstromatales incertae sedis</taxon>
        <taxon>Jaminaea</taxon>
    </lineage>
</organism>
<dbReference type="STRING" id="1569628.A0A316UYD8"/>
<dbReference type="PROSITE" id="PS00723">
    <property type="entry name" value="POLYPRENYL_SYNTHASE_1"/>
    <property type="match status" value="1"/>
</dbReference>
<accession>A0A316UYD8</accession>
<keyword evidence="18" id="KW-1185">Reference proteome</keyword>
<evidence type="ECO:0000256" key="15">
    <source>
        <dbReference type="ARBA" id="ARBA00032873"/>
    </source>
</evidence>
<dbReference type="EC" id="2.5.1.1" evidence="6"/>
<dbReference type="Gene3D" id="1.10.600.10">
    <property type="entry name" value="Farnesyl Diphosphate Synthase"/>
    <property type="match status" value="1"/>
</dbReference>
<evidence type="ECO:0000256" key="3">
    <source>
        <dbReference type="ARBA" id="ARBA00005035"/>
    </source>
</evidence>
<evidence type="ECO:0000256" key="14">
    <source>
        <dbReference type="ARBA" id="ARBA00032448"/>
    </source>
</evidence>
<keyword evidence="9" id="KW-0479">Metal-binding</keyword>
<keyword evidence="7" id="KW-0444">Lipid biosynthesis</keyword>
<comment type="pathway">
    <text evidence="3">Isoprenoid biosynthesis; farnesyl diphosphate biosynthesis; farnesyl diphosphate from geranyl diphosphate and isopentenyl diphosphate: step 1/1.</text>
</comment>
<dbReference type="RefSeq" id="XP_025363933.1">
    <property type="nucleotide sequence ID" value="XM_025508048.1"/>
</dbReference>
<evidence type="ECO:0000256" key="10">
    <source>
        <dbReference type="ARBA" id="ARBA00022842"/>
    </source>
</evidence>
<dbReference type="GO" id="GO:0046872">
    <property type="term" value="F:metal ion binding"/>
    <property type="evidence" value="ECO:0007669"/>
    <property type="project" value="UniProtKB-KW"/>
</dbReference>
<gene>
    <name evidence="17" type="ORF">BDZ90DRAFT_258261</name>
</gene>
<dbReference type="GO" id="GO:0005737">
    <property type="term" value="C:cytoplasm"/>
    <property type="evidence" value="ECO:0007669"/>
    <property type="project" value="TreeGrafter"/>
</dbReference>
<dbReference type="InterPro" id="IPR000092">
    <property type="entry name" value="Polyprenyl_synt"/>
</dbReference>
<dbReference type="GO" id="GO:0004337">
    <property type="term" value="F:(2E,6E)-farnesyl diphosphate synthase activity"/>
    <property type="evidence" value="ECO:0007669"/>
    <property type="project" value="UniProtKB-EC"/>
</dbReference>
<evidence type="ECO:0000256" key="6">
    <source>
        <dbReference type="ARBA" id="ARBA00012833"/>
    </source>
</evidence>
<evidence type="ECO:0000256" key="2">
    <source>
        <dbReference type="ARBA" id="ARBA00004932"/>
    </source>
</evidence>
<dbReference type="SFLD" id="SFLDS00005">
    <property type="entry name" value="Isoprenoid_Synthase_Type_I"/>
    <property type="match status" value="1"/>
</dbReference>
<proteinExistence type="inferred from homology"/>
<evidence type="ECO:0000256" key="12">
    <source>
        <dbReference type="ARBA" id="ARBA00032380"/>
    </source>
</evidence>
<evidence type="ECO:0000256" key="4">
    <source>
        <dbReference type="ARBA" id="ARBA00006706"/>
    </source>
</evidence>
<evidence type="ECO:0000256" key="16">
    <source>
        <dbReference type="RuleBase" id="RU004466"/>
    </source>
</evidence>
<dbReference type="EC" id="2.5.1.10" evidence="5"/>
<dbReference type="Pfam" id="PF00348">
    <property type="entry name" value="polyprenyl_synt"/>
    <property type="match status" value="1"/>
</dbReference>
<dbReference type="SFLD" id="SFLDG01017">
    <property type="entry name" value="Polyprenyl_Transferase_Like"/>
    <property type="match status" value="1"/>
</dbReference>
<evidence type="ECO:0000256" key="11">
    <source>
        <dbReference type="ARBA" id="ARBA00023098"/>
    </source>
</evidence>
<keyword evidence="10" id="KW-0460">Magnesium</keyword>
<evidence type="ECO:0000256" key="1">
    <source>
        <dbReference type="ARBA" id="ARBA00001946"/>
    </source>
</evidence>
<evidence type="ECO:0000256" key="9">
    <source>
        <dbReference type="ARBA" id="ARBA00022723"/>
    </source>
</evidence>
<evidence type="ECO:0000256" key="5">
    <source>
        <dbReference type="ARBA" id="ARBA00012439"/>
    </source>
</evidence>
<dbReference type="PROSITE" id="PS00444">
    <property type="entry name" value="POLYPRENYL_SYNTHASE_2"/>
    <property type="match status" value="1"/>
</dbReference>
<evidence type="ECO:0000256" key="7">
    <source>
        <dbReference type="ARBA" id="ARBA00022516"/>
    </source>
</evidence>
<dbReference type="EMBL" id="KZ819663">
    <property type="protein sequence ID" value="PWN29321.1"/>
    <property type="molecule type" value="Genomic_DNA"/>
</dbReference>
<dbReference type="CDD" id="cd00685">
    <property type="entry name" value="Trans_IPPS_HT"/>
    <property type="match status" value="1"/>
</dbReference>
<dbReference type="OrthoDB" id="10257492at2759"/>
<dbReference type="SUPFAM" id="SSF48576">
    <property type="entry name" value="Terpenoid synthases"/>
    <property type="match status" value="1"/>
</dbReference>
<protein>
    <recommendedName>
        <fullName evidence="15">(2E,6E)-farnesyl diphosphate synthase</fullName>
        <ecNumber evidence="6">2.5.1.1</ecNumber>
        <ecNumber evidence="5">2.5.1.10</ecNumber>
    </recommendedName>
    <alternativeName>
        <fullName evidence="14">Dimethylallyltranstransferase</fullName>
    </alternativeName>
    <alternativeName>
        <fullName evidence="13">Farnesyl diphosphate synthase</fullName>
    </alternativeName>
    <alternativeName>
        <fullName evidence="12">Geranyltranstransferase</fullName>
    </alternativeName>
</protein>
<evidence type="ECO:0000313" key="18">
    <source>
        <dbReference type="Proteomes" id="UP000245884"/>
    </source>
</evidence>
<comment type="similarity">
    <text evidence="4 16">Belongs to the FPP/GGPP synthase family.</text>
</comment>
<dbReference type="Proteomes" id="UP000245884">
    <property type="component" value="Unassembled WGS sequence"/>
</dbReference>
<dbReference type="InterPro" id="IPR008949">
    <property type="entry name" value="Isoprenoid_synthase_dom_sf"/>
</dbReference>
<evidence type="ECO:0000313" key="17">
    <source>
        <dbReference type="EMBL" id="PWN29321.1"/>
    </source>
</evidence>
<evidence type="ECO:0000256" key="13">
    <source>
        <dbReference type="ARBA" id="ARBA00032424"/>
    </source>
</evidence>
<reference evidence="17 18" key="1">
    <citation type="journal article" date="2018" name="Mol. Biol. Evol.">
        <title>Broad Genomic Sampling Reveals a Smut Pathogenic Ancestry of the Fungal Clade Ustilaginomycotina.</title>
        <authorList>
            <person name="Kijpornyongpan T."/>
            <person name="Mondo S.J."/>
            <person name="Barry K."/>
            <person name="Sandor L."/>
            <person name="Lee J."/>
            <person name="Lipzen A."/>
            <person name="Pangilinan J."/>
            <person name="LaButti K."/>
            <person name="Hainaut M."/>
            <person name="Henrissat B."/>
            <person name="Grigoriev I.V."/>
            <person name="Spatafora J.W."/>
            <person name="Aime M.C."/>
        </authorList>
    </citation>
    <scope>NUCLEOTIDE SEQUENCE [LARGE SCALE GENOMIC DNA]</scope>
    <source>
        <strain evidence="17 18">MCA 5214</strain>
    </source>
</reference>
<sequence length="371" mass="41917">MSSSAPASGLEAKAAKKLAARKRFEDVFPLLVEELIDYLKSEGMPAEAQEWYRKNLDYNTPGGKLNRGLSVVDTVDILLCTDAGGKRTRELSEPEYLKAAILGWCIELLQAYFLVADDMMDASLTRRGHPCWYKVQGVGNIAINDSFMLEAAIYYLLKKHFRQDSYYGFLLELFHDVTFQTELGQLIDLITADEHHVDLSKFSLEKHHLIVLYKTAFYSFYLPVACAMHMAGIKDESLFKHAAAILLPLGEYFQVQDDYLDAYGNPEVIGKIGTDIQDNKCSWPINVVLLHATSEQRALLDQHYGRKDAASEAVVKDIYSASNIDIPSKFAAYEKKSYDEITAKIAQVDESTGLRRDVFTSFLDKVYKRTV</sequence>
<name>A0A316UYD8_9BASI</name>